<name>A0AAE3U804_9BACT</name>
<evidence type="ECO:0000256" key="1">
    <source>
        <dbReference type="SAM" id="Phobius"/>
    </source>
</evidence>
<dbReference type="EMBL" id="JASJOS010000011">
    <property type="protein sequence ID" value="MDJ1483494.1"/>
    <property type="molecule type" value="Genomic_DNA"/>
</dbReference>
<reference evidence="2" key="1">
    <citation type="submission" date="2023-05" db="EMBL/GenBank/DDBJ databases">
        <authorList>
            <person name="Zhang X."/>
        </authorList>
    </citation>
    <scope>NUCLEOTIDE SEQUENCE</scope>
    <source>
        <strain evidence="2">YF14B1</strain>
    </source>
</reference>
<organism evidence="2 3">
    <name type="scientific">Xanthocytophaga flava</name>
    <dbReference type="NCBI Taxonomy" id="3048013"/>
    <lineage>
        <taxon>Bacteria</taxon>
        <taxon>Pseudomonadati</taxon>
        <taxon>Bacteroidota</taxon>
        <taxon>Cytophagia</taxon>
        <taxon>Cytophagales</taxon>
        <taxon>Rhodocytophagaceae</taxon>
        <taxon>Xanthocytophaga</taxon>
    </lineage>
</organism>
<proteinExistence type="predicted"/>
<comment type="caution">
    <text evidence="2">The sequence shown here is derived from an EMBL/GenBank/DDBJ whole genome shotgun (WGS) entry which is preliminary data.</text>
</comment>
<protein>
    <submittedName>
        <fullName evidence="2">Uncharacterized protein</fullName>
    </submittedName>
</protein>
<keyword evidence="1" id="KW-0472">Membrane</keyword>
<keyword evidence="1" id="KW-0812">Transmembrane</keyword>
<dbReference type="Proteomes" id="UP001241110">
    <property type="component" value="Unassembled WGS sequence"/>
</dbReference>
<evidence type="ECO:0000313" key="3">
    <source>
        <dbReference type="Proteomes" id="UP001241110"/>
    </source>
</evidence>
<feature type="transmembrane region" description="Helical" evidence="1">
    <location>
        <begin position="12"/>
        <end position="32"/>
    </location>
</feature>
<dbReference type="AlphaFoldDB" id="A0AAE3U804"/>
<evidence type="ECO:0000313" key="2">
    <source>
        <dbReference type="EMBL" id="MDJ1483494.1"/>
    </source>
</evidence>
<sequence length="125" mass="14488">MVTTAHQSDNSILYTLGIGVSVNAHISIAKVYGLRFRETNLLCTIHYLSQNDQWIYMSKIREFAGMDKIPRNRILFAGLMESLVEKNMVEQKVEHKKHILYRLSRLGKNALMHYQENINKVLKAP</sequence>
<dbReference type="RefSeq" id="WP_313983421.1">
    <property type="nucleotide sequence ID" value="NZ_JASJOS010000011.1"/>
</dbReference>
<gene>
    <name evidence="2" type="ORF">QNI16_23550</name>
</gene>
<accession>A0AAE3U804</accession>
<keyword evidence="1" id="KW-1133">Transmembrane helix</keyword>